<sequence length="39" mass="4873">MLYFWFLMELFFCPCNQEIPRPWRSVQKSEWLQEEGESS</sequence>
<evidence type="ECO:0000313" key="2">
    <source>
        <dbReference type="EMBL" id="JAE02988.1"/>
    </source>
</evidence>
<organism evidence="2">
    <name type="scientific">Arundo donax</name>
    <name type="common">Giant reed</name>
    <name type="synonym">Donax arundinaceus</name>
    <dbReference type="NCBI Taxonomy" id="35708"/>
    <lineage>
        <taxon>Eukaryota</taxon>
        <taxon>Viridiplantae</taxon>
        <taxon>Streptophyta</taxon>
        <taxon>Embryophyta</taxon>
        <taxon>Tracheophyta</taxon>
        <taxon>Spermatophyta</taxon>
        <taxon>Magnoliopsida</taxon>
        <taxon>Liliopsida</taxon>
        <taxon>Poales</taxon>
        <taxon>Poaceae</taxon>
        <taxon>PACMAD clade</taxon>
        <taxon>Arundinoideae</taxon>
        <taxon>Arundineae</taxon>
        <taxon>Arundo</taxon>
    </lineage>
</organism>
<keyword evidence="1" id="KW-0732">Signal</keyword>
<accession>A0A0A9F3Y2</accession>
<proteinExistence type="predicted"/>
<reference evidence="2" key="2">
    <citation type="journal article" date="2015" name="Data Brief">
        <title>Shoot transcriptome of the giant reed, Arundo donax.</title>
        <authorList>
            <person name="Barrero R.A."/>
            <person name="Guerrero F.D."/>
            <person name="Moolhuijzen P."/>
            <person name="Goolsby J.A."/>
            <person name="Tidwell J."/>
            <person name="Bellgard S.E."/>
            <person name="Bellgard M.I."/>
        </authorList>
    </citation>
    <scope>NUCLEOTIDE SEQUENCE</scope>
    <source>
        <tissue evidence="2">Shoot tissue taken approximately 20 cm above the soil surface</tissue>
    </source>
</reference>
<dbReference type="EMBL" id="GBRH01194908">
    <property type="protein sequence ID" value="JAE02988.1"/>
    <property type="molecule type" value="Transcribed_RNA"/>
</dbReference>
<feature type="chain" id="PRO_5002064548" evidence="1">
    <location>
        <begin position="18"/>
        <end position="39"/>
    </location>
</feature>
<reference evidence="2" key="1">
    <citation type="submission" date="2014-09" db="EMBL/GenBank/DDBJ databases">
        <authorList>
            <person name="Magalhaes I.L.F."/>
            <person name="Oliveira U."/>
            <person name="Santos F.R."/>
            <person name="Vidigal T.H.D.A."/>
            <person name="Brescovit A.D."/>
            <person name="Santos A.J."/>
        </authorList>
    </citation>
    <scope>NUCLEOTIDE SEQUENCE</scope>
    <source>
        <tissue evidence="2">Shoot tissue taken approximately 20 cm above the soil surface</tissue>
    </source>
</reference>
<name>A0A0A9F3Y2_ARUDO</name>
<protein>
    <submittedName>
        <fullName evidence="2">Uncharacterized protein</fullName>
    </submittedName>
</protein>
<evidence type="ECO:0000256" key="1">
    <source>
        <dbReference type="SAM" id="SignalP"/>
    </source>
</evidence>
<dbReference type="AlphaFoldDB" id="A0A0A9F3Y2"/>
<feature type="signal peptide" evidence="1">
    <location>
        <begin position="1"/>
        <end position="17"/>
    </location>
</feature>